<reference evidence="1 2" key="1">
    <citation type="journal article" date="2019" name="Int. J. Syst. Evol. Microbiol.">
        <title>The Global Catalogue of Microorganisms (GCM) 10K type strain sequencing project: providing services to taxonomists for standard genome sequencing and annotation.</title>
        <authorList>
            <consortium name="The Broad Institute Genomics Platform"/>
            <consortium name="The Broad Institute Genome Sequencing Center for Infectious Disease"/>
            <person name="Wu L."/>
            <person name="Ma J."/>
        </authorList>
    </citation>
    <scope>NUCLEOTIDE SEQUENCE [LARGE SCALE GENOMIC DNA]</scope>
    <source>
        <strain evidence="1 2">JCM 11445</strain>
    </source>
</reference>
<comment type="caution">
    <text evidence="1">The sequence shown here is derived from an EMBL/GenBank/DDBJ whole genome shotgun (WGS) entry which is preliminary data.</text>
</comment>
<keyword evidence="2" id="KW-1185">Reference proteome</keyword>
<proteinExistence type="predicted"/>
<dbReference type="EMBL" id="BAAAIE010000090">
    <property type="protein sequence ID" value="GAA0998002.1"/>
    <property type="molecule type" value="Genomic_DNA"/>
</dbReference>
<dbReference type="Proteomes" id="UP001500033">
    <property type="component" value="Unassembled WGS sequence"/>
</dbReference>
<evidence type="ECO:0000313" key="2">
    <source>
        <dbReference type="Proteomes" id="UP001500033"/>
    </source>
</evidence>
<name>A0ABN1SMU6_9ACTN</name>
<sequence>MCPVRLGERRFLDAEQPGQPFLQTGQPARPCQHLAEVEDHGERGVHLGCRLGCHVNCRLGCHIDCRLGCLTGCAIQAGTFHQSNVTGGAHKLGNGDGKAG</sequence>
<protein>
    <submittedName>
        <fullName evidence="1">Uncharacterized protein</fullName>
    </submittedName>
</protein>
<gene>
    <name evidence="1" type="ORF">GCM10009576_084350</name>
</gene>
<evidence type="ECO:0000313" key="1">
    <source>
        <dbReference type="EMBL" id="GAA0998002.1"/>
    </source>
</evidence>
<organism evidence="1 2">
    <name type="scientific">Streptomyces rhizosphaericus</name>
    <dbReference type="NCBI Taxonomy" id="114699"/>
    <lineage>
        <taxon>Bacteria</taxon>
        <taxon>Bacillati</taxon>
        <taxon>Actinomycetota</taxon>
        <taxon>Actinomycetes</taxon>
        <taxon>Kitasatosporales</taxon>
        <taxon>Streptomycetaceae</taxon>
        <taxon>Streptomyces</taxon>
        <taxon>Streptomyces violaceusniger group</taxon>
    </lineage>
</organism>
<accession>A0ABN1SMU6</accession>